<name>A0A284SA11_ARMOS</name>
<dbReference type="Proteomes" id="UP000219338">
    <property type="component" value="Unassembled WGS sequence"/>
</dbReference>
<organism evidence="2 3">
    <name type="scientific">Armillaria ostoyae</name>
    <name type="common">Armillaria root rot fungus</name>
    <dbReference type="NCBI Taxonomy" id="47428"/>
    <lineage>
        <taxon>Eukaryota</taxon>
        <taxon>Fungi</taxon>
        <taxon>Dikarya</taxon>
        <taxon>Basidiomycota</taxon>
        <taxon>Agaricomycotina</taxon>
        <taxon>Agaricomycetes</taxon>
        <taxon>Agaricomycetidae</taxon>
        <taxon>Agaricales</taxon>
        <taxon>Marasmiineae</taxon>
        <taxon>Physalacriaceae</taxon>
        <taxon>Armillaria</taxon>
    </lineage>
</organism>
<proteinExistence type="predicted"/>
<sequence>MTSAASSSLPESRPFVANVRIYRAFSSGEIAGTESRTFFLAASSKYTITPPNDRITLRLCFYESHRTLFDIFMSLSGITSELPDQPNPKFYRNMRAPPKPKLQQCHYISVYGTPLQPKGRNIYGKDGSLQCPYTGCPRTFEIFTQYDEKKAHFAQHANQKAETEIRSRHSYHIKLGNVNGSCFSFAPKKYTADQDDVLSKPIAKKQPSYRHNASLDAQSVHIKRRGPSSVAQETAKPSQRGVARTIYDVTHPSRAAVPK</sequence>
<evidence type="ECO:0000256" key="1">
    <source>
        <dbReference type="SAM" id="MobiDB-lite"/>
    </source>
</evidence>
<dbReference type="EMBL" id="FUEG01000049">
    <property type="protein sequence ID" value="SJL17860.1"/>
    <property type="molecule type" value="Genomic_DNA"/>
</dbReference>
<feature type="region of interest" description="Disordered" evidence="1">
    <location>
        <begin position="206"/>
        <end position="259"/>
    </location>
</feature>
<evidence type="ECO:0000313" key="3">
    <source>
        <dbReference type="Proteomes" id="UP000219338"/>
    </source>
</evidence>
<keyword evidence="3" id="KW-1185">Reference proteome</keyword>
<reference evidence="3" key="1">
    <citation type="journal article" date="2017" name="Nat. Ecol. Evol.">
        <title>Genome expansion and lineage-specific genetic innovations in the forest pathogenic fungi Armillaria.</title>
        <authorList>
            <person name="Sipos G."/>
            <person name="Prasanna A.N."/>
            <person name="Walter M.C."/>
            <person name="O'Connor E."/>
            <person name="Balint B."/>
            <person name="Krizsan K."/>
            <person name="Kiss B."/>
            <person name="Hess J."/>
            <person name="Varga T."/>
            <person name="Slot J."/>
            <person name="Riley R."/>
            <person name="Boka B."/>
            <person name="Rigling D."/>
            <person name="Barry K."/>
            <person name="Lee J."/>
            <person name="Mihaltcheva S."/>
            <person name="LaButti K."/>
            <person name="Lipzen A."/>
            <person name="Waldron R."/>
            <person name="Moloney N.M."/>
            <person name="Sperisen C."/>
            <person name="Kredics L."/>
            <person name="Vagvoelgyi C."/>
            <person name="Patrignani A."/>
            <person name="Fitzpatrick D."/>
            <person name="Nagy I."/>
            <person name="Doyle S."/>
            <person name="Anderson J.B."/>
            <person name="Grigoriev I.V."/>
            <person name="Gueldener U."/>
            <person name="Muensterkoetter M."/>
            <person name="Nagy L.G."/>
        </authorList>
    </citation>
    <scope>NUCLEOTIDE SEQUENCE [LARGE SCALE GENOMIC DNA]</scope>
    <source>
        <strain evidence="3">C18/9</strain>
    </source>
</reference>
<dbReference type="AlphaFoldDB" id="A0A284SA11"/>
<dbReference type="OrthoDB" id="2901132at2759"/>
<accession>A0A284SA11</accession>
<gene>
    <name evidence="2" type="ORF">ARMOST_21424</name>
</gene>
<evidence type="ECO:0000313" key="2">
    <source>
        <dbReference type="EMBL" id="SJL17860.1"/>
    </source>
</evidence>
<protein>
    <submittedName>
        <fullName evidence="2">Uncharacterized protein</fullName>
    </submittedName>
</protein>